<protein>
    <submittedName>
        <fullName evidence="1">Uncharacterized protein</fullName>
    </submittedName>
</protein>
<reference evidence="1 2" key="1">
    <citation type="submission" date="2018-02" db="EMBL/GenBank/DDBJ databases">
        <title>Draft genome sequences of Elsinoe sp., causing black scab on jojoba.</title>
        <authorList>
            <person name="Stodart B."/>
            <person name="Jeffress S."/>
            <person name="Ash G."/>
            <person name="Arun Chinnappa K."/>
        </authorList>
    </citation>
    <scope>NUCLEOTIDE SEQUENCE [LARGE SCALE GENOMIC DNA]</scope>
    <source>
        <strain evidence="1 2">Hillstone_2</strain>
    </source>
</reference>
<organism evidence="1 2">
    <name type="scientific">Elsinoe australis</name>
    <dbReference type="NCBI Taxonomy" id="40998"/>
    <lineage>
        <taxon>Eukaryota</taxon>
        <taxon>Fungi</taxon>
        <taxon>Dikarya</taxon>
        <taxon>Ascomycota</taxon>
        <taxon>Pezizomycotina</taxon>
        <taxon>Dothideomycetes</taxon>
        <taxon>Dothideomycetidae</taxon>
        <taxon>Myriangiales</taxon>
        <taxon>Elsinoaceae</taxon>
        <taxon>Elsinoe</taxon>
    </lineage>
</organism>
<dbReference type="EMBL" id="PTQR01000021">
    <property type="protein sequence ID" value="TKX25866.1"/>
    <property type="molecule type" value="Genomic_DNA"/>
</dbReference>
<comment type="caution">
    <text evidence="1">The sequence shown here is derived from an EMBL/GenBank/DDBJ whole genome shotgun (WGS) entry which is preliminary data.</text>
</comment>
<dbReference type="Proteomes" id="UP000308133">
    <property type="component" value="Unassembled WGS sequence"/>
</dbReference>
<name>A0A4U7BA66_9PEZI</name>
<proteinExistence type="predicted"/>
<accession>A0A4U7BA66</accession>
<dbReference type="AlphaFoldDB" id="A0A4U7BA66"/>
<evidence type="ECO:0000313" key="2">
    <source>
        <dbReference type="Proteomes" id="UP000308133"/>
    </source>
</evidence>
<evidence type="ECO:0000313" key="1">
    <source>
        <dbReference type="EMBL" id="TKX25866.1"/>
    </source>
</evidence>
<sequence length="273" mass="29251">MEADVTDVLEEIALGPATLLEDILVEDELATVVRVPVVVENDDKGLLEVVVPEPIELLEDALVEDELERPVDCLLDGATEVVILPEMTGAAVDEEERVVLTEELDVVGKFWFGVTGVVVFAAEDDCADEVCARMEDAEDAMEDDFPVEGVPGPPPVLLEFTELAKVTLLVLDFAESEEMPVDPRDVVAELAVVDLTVAVPETVVADCRPVVEAALVFAVEEALEDSAEDDDLGRDEIGVVLALLLGPTLDEVAPLVAVEVDAVVLIVKISEDD</sequence>
<gene>
    <name evidence="1" type="ORF">C1H76_1709</name>
</gene>